<evidence type="ECO:0000313" key="2">
    <source>
        <dbReference type="EMBL" id="TDL23293.1"/>
    </source>
</evidence>
<name>A0A4Y7Q6M1_9AGAM</name>
<gene>
    <name evidence="2" type="ORF">BD410DRAFT_721613</name>
</gene>
<feature type="signal peptide" evidence="1">
    <location>
        <begin position="1"/>
        <end position="19"/>
    </location>
</feature>
<protein>
    <submittedName>
        <fullName evidence="2">Uncharacterized protein</fullName>
    </submittedName>
</protein>
<dbReference type="OrthoDB" id="3944184at2759"/>
<evidence type="ECO:0000256" key="1">
    <source>
        <dbReference type="SAM" id="SignalP"/>
    </source>
</evidence>
<proteinExistence type="predicted"/>
<accession>A0A4Y7Q6M1</accession>
<keyword evidence="1" id="KW-0732">Signal</keyword>
<organism evidence="2 3">
    <name type="scientific">Rickenella mellea</name>
    <dbReference type="NCBI Taxonomy" id="50990"/>
    <lineage>
        <taxon>Eukaryota</taxon>
        <taxon>Fungi</taxon>
        <taxon>Dikarya</taxon>
        <taxon>Basidiomycota</taxon>
        <taxon>Agaricomycotina</taxon>
        <taxon>Agaricomycetes</taxon>
        <taxon>Hymenochaetales</taxon>
        <taxon>Rickenellaceae</taxon>
        <taxon>Rickenella</taxon>
    </lineage>
</organism>
<dbReference type="AlphaFoldDB" id="A0A4Y7Q6M1"/>
<dbReference type="VEuPathDB" id="FungiDB:BD410DRAFT_721613"/>
<dbReference type="Proteomes" id="UP000294933">
    <property type="component" value="Unassembled WGS sequence"/>
</dbReference>
<keyword evidence="3" id="KW-1185">Reference proteome</keyword>
<sequence>MFFFGLLLVLIHYFHGVAAYFPQGTITVPANGTAIAPGANFDFTYNVHSDYCVSSYNFTVWLLTSPPESILAGTATGHFFGRFAAATYPKRVTANPNPSNPVPPQLTMPNFSKSPGGFGVGASRSNAVVYLAVIEEWDTCSPTFGKQLTVAVNNLVYNATKVPLSRIRRRSKRSE</sequence>
<feature type="chain" id="PRO_5021501716" evidence="1">
    <location>
        <begin position="20"/>
        <end position="175"/>
    </location>
</feature>
<dbReference type="EMBL" id="ML170171">
    <property type="protein sequence ID" value="TDL23293.1"/>
    <property type="molecule type" value="Genomic_DNA"/>
</dbReference>
<reference evidence="2 3" key="1">
    <citation type="submission" date="2018-06" db="EMBL/GenBank/DDBJ databases">
        <title>A transcriptomic atlas of mushroom development highlights an independent origin of complex multicellularity.</title>
        <authorList>
            <consortium name="DOE Joint Genome Institute"/>
            <person name="Krizsan K."/>
            <person name="Almasi E."/>
            <person name="Merenyi Z."/>
            <person name="Sahu N."/>
            <person name="Viragh M."/>
            <person name="Koszo T."/>
            <person name="Mondo S."/>
            <person name="Kiss B."/>
            <person name="Balint B."/>
            <person name="Kues U."/>
            <person name="Barry K."/>
            <person name="Hegedus J.C."/>
            <person name="Henrissat B."/>
            <person name="Johnson J."/>
            <person name="Lipzen A."/>
            <person name="Ohm R."/>
            <person name="Nagy I."/>
            <person name="Pangilinan J."/>
            <person name="Yan J."/>
            <person name="Xiong Y."/>
            <person name="Grigoriev I.V."/>
            <person name="Hibbett D.S."/>
            <person name="Nagy L.G."/>
        </authorList>
    </citation>
    <scope>NUCLEOTIDE SEQUENCE [LARGE SCALE GENOMIC DNA]</scope>
    <source>
        <strain evidence="2 3">SZMC22713</strain>
    </source>
</reference>
<evidence type="ECO:0000313" key="3">
    <source>
        <dbReference type="Proteomes" id="UP000294933"/>
    </source>
</evidence>